<dbReference type="InterPro" id="IPR000086">
    <property type="entry name" value="NUDIX_hydrolase_dom"/>
</dbReference>
<comment type="caution">
    <text evidence="2">The sequence shown here is derived from an EMBL/GenBank/DDBJ whole genome shotgun (WGS) entry which is preliminary data.</text>
</comment>
<dbReference type="Gene3D" id="3.90.79.10">
    <property type="entry name" value="Nucleoside Triphosphate Pyrophosphohydrolase"/>
    <property type="match status" value="1"/>
</dbReference>
<dbReference type="SUPFAM" id="SSF55811">
    <property type="entry name" value="Nudix"/>
    <property type="match status" value="1"/>
</dbReference>
<protein>
    <recommendedName>
        <fullName evidence="1">Nudix hydrolase domain-containing protein</fullName>
    </recommendedName>
</protein>
<dbReference type="Pfam" id="PF16262">
    <property type="entry name" value="DUF4916"/>
    <property type="match status" value="1"/>
</dbReference>
<feature type="domain" description="Nudix hydrolase" evidence="1">
    <location>
        <begin position="21"/>
        <end position="177"/>
    </location>
</feature>
<dbReference type="EMBL" id="MGHH01000010">
    <property type="protein sequence ID" value="OGM64373.1"/>
    <property type="molecule type" value="Genomic_DNA"/>
</dbReference>
<dbReference type="AlphaFoldDB" id="A0A1F8BK11"/>
<name>A0A1F8BK11_9BACT</name>
<evidence type="ECO:0000313" key="3">
    <source>
        <dbReference type="Proteomes" id="UP000176725"/>
    </source>
</evidence>
<proteinExistence type="predicted"/>
<reference evidence="2 3" key="1">
    <citation type="journal article" date="2016" name="Nat. Commun.">
        <title>Thousands of microbial genomes shed light on interconnected biogeochemical processes in an aquifer system.</title>
        <authorList>
            <person name="Anantharaman K."/>
            <person name="Brown C.T."/>
            <person name="Hug L.A."/>
            <person name="Sharon I."/>
            <person name="Castelle C.J."/>
            <person name="Probst A.J."/>
            <person name="Thomas B.C."/>
            <person name="Singh A."/>
            <person name="Wilkins M.J."/>
            <person name="Karaoz U."/>
            <person name="Brodie E.L."/>
            <person name="Williams K.H."/>
            <person name="Hubbard S.S."/>
            <person name="Banfield J.F."/>
        </authorList>
    </citation>
    <scope>NUCLEOTIDE SEQUENCE [LARGE SCALE GENOMIC DNA]</scope>
</reference>
<accession>A0A1F8BK11</accession>
<dbReference type="InterPro" id="IPR032582">
    <property type="entry name" value="DUF4916"/>
</dbReference>
<sequence length="181" mass="20577">MPVLKSKYIKDDIFKIIVENIPLPCVDMIAVRKVAKKYEIGIVIRKTGPEKDKYAIVGGIVRKGETIIQAMKRHLEDDLGLTSFEFIACDEFHPFFLQRYYHSEKAVDNSHGYDPTKDALTPIYLIKLTGTPKPKKQASNFIWISEKEIPSPKKTGYQTGISMKAAFKYLKSLPLALNEVL</sequence>
<evidence type="ECO:0000313" key="2">
    <source>
        <dbReference type="EMBL" id="OGM64373.1"/>
    </source>
</evidence>
<gene>
    <name evidence="2" type="ORF">A2893_00710</name>
</gene>
<dbReference type="STRING" id="1802521.A2893_00710"/>
<evidence type="ECO:0000259" key="1">
    <source>
        <dbReference type="PROSITE" id="PS51462"/>
    </source>
</evidence>
<dbReference type="PROSITE" id="PS51462">
    <property type="entry name" value="NUDIX"/>
    <property type="match status" value="1"/>
</dbReference>
<organism evidence="2 3">
    <name type="scientific">Candidatus Woesebacteria bacterium RIFCSPLOWO2_01_FULL_39_25</name>
    <dbReference type="NCBI Taxonomy" id="1802521"/>
    <lineage>
        <taxon>Bacteria</taxon>
        <taxon>Candidatus Woeseibacteriota</taxon>
    </lineage>
</organism>
<dbReference type="InterPro" id="IPR015797">
    <property type="entry name" value="NUDIX_hydrolase-like_dom_sf"/>
</dbReference>
<dbReference type="Proteomes" id="UP000176725">
    <property type="component" value="Unassembled WGS sequence"/>
</dbReference>